<accession>A0ABD4XW12</accession>
<gene>
    <name evidence="1" type="ORF">N5D09_03030</name>
</gene>
<dbReference type="EMBL" id="JAOCDG010000003">
    <property type="protein sequence ID" value="MDH0687061.1"/>
    <property type="molecule type" value="Genomic_DNA"/>
</dbReference>
<organism evidence="1 2">
    <name type="scientific">Stutzerimonas stutzeri</name>
    <name type="common">Pseudomonas stutzeri</name>
    <dbReference type="NCBI Taxonomy" id="316"/>
    <lineage>
        <taxon>Bacteria</taxon>
        <taxon>Pseudomonadati</taxon>
        <taxon>Pseudomonadota</taxon>
        <taxon>Gammaproteobacteria</taxon>
        <taxon>Pseudomonadales</taxon>
        <taxon>Pseudomonadaceae</taxon>
        <taxon>Stutzerimonas</taxon>
    </lineage>
</organism>
<evidence type="ECO:0000313" key="2">
    <source>
        <dbReference type="Proteomes" id="UP001161139"/>
    </source>
</evidence>
<protein>
    <submittedName>
        <fullName evidence="1">Uncharacterized protein</fullName>
    </submittedName>
</protein>
<dbReference type="AlphaFoldDB" id="A0ABD4XW12"/>
<proteinExistence type="predicted"/>
<evidence type="ECO:0000313" key="1">
    <source>
        <dbReference type="EMBL" id="MDH0687061.1"/>
    </source>
</evidence>
<dbReference type="Proteomes" id="UP001161139">
    <property type="component" value="Unassembled WGS sequence"/>
</dbReference>
<comment type="caution">
    <text evidence="1">The sequence shown here is derived from an EMBL/GenBank/DDBJ whole genome shotgun (WGS) entry which is preliminary data.</text>
</comment>
<dbReference type="RefSeq" id="WP_279649016.1">
    <property type="nucleotide sequence ID" value="NZ_JAOCDG010000003.1"/>
</dbReference>
<reference evidence="1" key="1">
    <citation type="submission" date="2022-09" db="EMBL/GenBank/DDBJ databases">
        <title>Intensive care unit water sources are persistently colonized with multi-drug resistant bacteria and are the site of extensive horizontal gene transfer of antibiotic resistance genes.</title>
        <authorList>
            <person name="Diorio-Toth L."/>
        </authorList>
    </citation>
    <scope>NUCLEOTIDE SEQUENCE</scope>
    <source>
        <strain evidence="1">GD03864</strain>
    </source>
</reference>
<sequence>MSNQIDHAAALAAARAPNVTALTDYLLDAEYADFRSMCQAKPGLDDGVPRPLPGLNETDLARWVTAWELFAEGEEESMPEAERDWFAANGAGHVWCEVIRARGDGRVNLQLLAKAEGINPDAPADEIFRGRRIDPADYAEEMHQFISSCGMGAAFADFLAGQILLQERFVELVDSSEPSL</sequence>
<name>A0ABD4XW12_STUST</name>